<sequence length="46" mass="4671">ISLVCLRAASTAAMSAFVAGTIGWALSTGISYVSCGRFPTCRSVST</sequence>
<reference evidence="2 3" key="1">
    <citation type="journal article" date="2018" name="Front. Plant Sci.">
        <title>Red Clover (Trifolium pratense) and Zigzag Clover (T. medium) - A Picture of Genomic Similarities and Differences.</title>
        <authorList>
            <person name="Dluhosova J."/>
            <person name="Istvanek J."/>
            <person name="Nedelnik J."/>
            <person name="Repkova J."/>
        </authorList>
    </citation>
    <scope>NUCLEOTIDE SEQUENCE [LARGE SCALE GENOMIC DNA]</scope>
    <source>
        <strain evidence="3">cv. 10/8</strain>
        <tissue evidence="2">Leaf</tissue>
    </source>
</reference>
<accession>A0A392SQN1</accession>
<proteinExistence type="predicted"/>
<keyword evidence="1" id="KW-0812">Transmembrane</keyword>
<organism evidence="2 3">
    <name type="scientific">Trifolium medium</name>
    <dbReference type="NCBI Taxonomy" id="97028"/>
    <lineage>
        <taxon>Eukaryota</taxon>
        <taxon>Viridiplantae</taxon>
        <taxon>Streptophyta</taxon>
        <taxon>Embryophyta</taxon>
        <taxon>Tracheophyta</taxon>
        <taxon>Spermatophyta</taxon>
        <taxon>Magnoliopsida</taxon>
        <taxon>eudicotyledons</taxon>
        <taxon>Gunneridae</taxon>
        <taxon>Pentapetalae</taxon>
        <taxon>rosids</taxon>
        <taxon>fabids</taxon>
        <taxon>Fabales</taxon>
        <taxon>Fabaceae</taxon>
        <taxon>Papilionoideae</taxon>
        <taxon>50 kb inversion clade</taxon>
        <taxon>NPAAA clade</taxon>
        <taxon>Hologalegina</taxon>
        <taxon>IRL clade</taxon>
        <taxon>Trifolieae</taxon>
        <taxon>Trifolium</taxon>
    </lineage>
</organism>
<keyword evidence="1" id="KW-0472">Membrane</keyword>
<dbReference type="EMBL" id="LXQA010420596">
    <property type="protein sequence ID" value="MCI50707.1"/>
    <property type="molecule type" value="Genomic_DNA"/>
</dbReference>
<name>A0A392SQN1_9FABA</name>
<comment type="caution">
    <text evidence="2">The sequence shown here is derived from an EMBL/GenBank/DDBJ whole genome shotgun (WGS) entry which is preliminary data.</text>
</comment>
<feature type="non-terminal residue" evidence="2">
    <location>
        <position position="1"/>
    </location>
</feature>
<feature type="transmembrane region" description="Helical" evidence="1">
    <location>
        <begin position="12"/>
        <end position="33"/>
    </location>
</feature>
<dbReference type="Proteomes" id="UP000265520">
    <property type="component" value="Unassembled WGS sequence"/>
</dbReference>
<keyword evidence="1" id="KW-1133">Transmembrane helix</keyword>
<evidence type="ECO:0000313" key="2">
    <source>
        <dbReference type="EMBL" id="MCI50707.1"/>
    </source>
</evidence>
<evidence type="ECO:0000256" key="1">
    <source>
        <dbReference type="SAM" id="Phobius"/>
    </source>
</evidence>
<protein>
    <submittedName>
        <fullName evidence="2">Uncharacterized protein</fullName>
    </submittedName>
</protein>
<keyword evidence="3" id="KW-1185">Reference proteome</keyword>
<dbReference type="AlphaFoldDB" id="A0A392SQN1"/>
<evidence type="ECO:0000313" key="3">
    <source>
        <dbReference type="Proteomes" id="UP000265520"/>
    </source>
</evidence>